<dbReference type="SUPFAM" id="SSF103473">
    <property type="entry name" value="MFS general substrate transporter"/>
    <property type="match status" value="1"/>
</dbReference>
<name>A0ABR4GVD4_9EURO</name>
<accession>A0ABR4GVD4</accession>
<feature type="transmembrane region" description="Helical" evidence="3">
    <location>
        <begin position="141"/>
        <end position="161"/>
    </location>
</feature>
<dbReference type="PROSITE" id="PS50850">
    <property type="entry name" value="MFS"/>
    <property type="match status" value="1"/>
</dbReference>
<evidence type="ECO:0000256" key="2">
    <source>
        <dbReference type="ARBA" id="ARBA00006727"/>
    </source>
</evidence>
<dbReference type="Proteomes" id="UP001610334">
    <property type="component" value="Unassembled WGS sequence"/>
</dbReference>
<comment type="caution">
    <text evidence="5">The sequence shown here is derived from an EMBL/GenBank/DDBJ whole genome shotgun (WGS) entry which is preliminary data.</text>
</comment>
<dbReference type="EMBL" id="JBFXLT010000154">
    <property type="protein sequence ID" value="KAL2803023.1"/>
    <property type="molecule type" value="Genomic_DNA"/>
</dbReference>
<proteinExistence type="inferred from homology"/>
<comment type="similarity">
    <text evidence="2">Belongs to the major facilitator superfamily. Monocarboxylate porter (TC 2.A.1.13) family.</text>
</comment>
<dbReference type="InterPro" id="IPR011701">
    <property type="entry name" value="MFS"/>
</dbReference>
<feature type="transmembrane region" description="Helical" evidence="3">
    <location>
        <begin position="321"/>
        <end position="344"/>
    </location>
</feature>
<feature type="transmembrane region" description="Helical" evidence="3">
    <location>
        <begin position="173"/>
        <end position="193"/>
    </location>
</feature>
<evidence type="ECO:0000259" key="4">
    <source>
        <dbReference type="PROSITE" id="PS50850"/>
    </source>
</evidence>
<dbReference type="InterPro" id="IPR036259">
    <property type="entry name" value="MFS_trans_sf"/>
</dbReference>
<feature type="transmembrane region" description="Helical" evidence="3">
    <location>
        <begin position="386"/>
        <end position="407"/>
    </location>
</feature>
<dbReference type="InterPro" id="IPR020846">
    <property type="entry name" value="MFS_dom"/>
</dbReference>
<evidence type="ECO:0000313" key="5">
    <source>
        <dbReference type="EMBL" id="KAL2803023.1"/>
    </source>
</evidence>
<dbReference type="InterPro" id="IPR050327">
    <property type="entry name" value="Proton-linked_MCT"/>
</dbReference>
<keyword evidence="3" id="KW-0472">Membrane</keyword>
<feature type="transmembrane region" description="Helical" evidence="3">
    <location>
        <begin position="53"/>
        <end position="73"/>
    </location>
</feature>
<gene>
    <name evidence="5" type="ORF">BJX63DRAFT_437335</name>
</gene>
<dbReference type="Gene3D" id="1.20.1250.20">
    <property type="entry name" value="MFS general substrate transporter like domains"/>
    <property type="match status" value="2"/>
</dbReference>
<evidence type="ECO:0000256" key="3">
    <source>
        <dbReference type="SAM" id="Phobius"/>
    </source>
</evidence>
<feature type="transmembrane region" description="Helical" evidence="3">
    <location>
        <begin position="109"/>
        <end position="129"/>
    </location>
</feature>
<dbReference type="Pfam" id="PF07690">
    <property type="entry name" value="MFS_1"/>
    <property type="match status" value="1"/>
</dbReference>
<evidence type="ECO:0000256" key="1">
    <source>
        <dbReference type="ARBA" id="ARBA00004141"/>
    </source>
</evidence>
<comment type="subcellular location">
    <subcellularLocation>
        <location evidence="1">Membrane</location>
        <topology evidence="1">Multi-pass membrane protein</topology>
    </subcellularLocation>
</comment>
<keyword evidence="3" id="KW-0812">Transmembrane</keyword>
<feature type="transmembrane region" description="Helical" evidence="3">
    <location>
        <begin position="231"/>
        <end position="253"/>
    </location>
</feature>
<feature type="transmembrane region" description="Helical" evidence="3">
    <location>
        <begin position="296"/>
        <end position="315"/>
    </location>
</feature>
<feature type="transmembrane region" description="Helical" evidence="3">
    <location>
        <begin position="12"/>
        <end position="41"/>
    </location>
</feature>
<organism evidence="5 6">
    <name type="scientific">Aspergillus granulosus</name>
    <dbReference type="NCBI Taxonomy" id="176169"/>
    <lineage>
        <taxon>Eukaryota</taxon>
        <taxon>Fungi</taxon>
        <taxon>Dikarya</taxon>
        <taxon>Ascomycota</taxon>
        <taxon>Pezizomycotina</taxon>
        <taxon>Eurotiomycetes</taxon>
        <taxon>Eurotiomycetidae</taxon>
        <taxon>Eurotiales</taxon>
        <taxon>Aspergillaceae</taxon>
        <taxon>Aspergillus</taxon>
        <taxon>Aspergillus subgen. Nidulantes</taxon>
    </lineage>
</organism>
<sequence length="418" mass="44607">MEPGEEPTNGGYGWVCTVAAAVVNAHSWGFNSAYAVFLAYYLDNAMFAGGSRLHYSFVGSLSLTATFMVSPVATAVTQRFGIRKTMFIGTILETASLLCASAASRIWHLFLTQGVLFGLGMGMLFVPVASVVPQWFTTKRSLAAGISLSGAGLGGFVYSLATEASIRSLGLVWTFRILGILAFTVNTTCVILIRDRNHGRRNRTTQQEEVSRTKAKSKAAMELGLLKNGDFLLLIGFSCFTIFGYFILIFGLAHYGTEIGLTSSQASLISGLFNLGQAIGRPLIGYFSDSVGRVNIAGVTTFLAGVICLAVWVNAQNFGLLIFFAIAEGLVAGNFWATIAPLVAEVLGVGNVPSGMNLVWLSIVIPSTFSQPIALRLTSGTGSFLASQLFAGFMYITASTCLGWLFLRTRTPTSRGSV</sequence>
<keyword evidence="6" id="KW-1185">Reference proteome</keyword>
<protein>
    <submittedName>
        <fullName evidence="5">Monocarboxylate transporter</fullName>
    </submittedName>
</protein>
<dbReference type="PANTHER" id="PTHR11360:SF315">
    <property type="entry name" value="TRANSPORTER MCH2-RELATED"/>
    <property type="match status" value="1"/>
</dbReference>
<feature type="domain" description="Major facilitator superfamily (MFS) profile" evidence="4">
    <location>
        <begin position="17"/>
        <end position="415"/>
    </location>
</feature>
<keyword evidence="3" id="KW-1133">Transmembrane helix</keyword>
<reference evidence="5 6" key="1">
    <citation type="submission" date="2024-07" db="EMBL/GenBank/DDBJ databases">
        <title>Section-level genome sequencing and comparative genomics of Aspergillus sections Usti and Cavernicolus.</title>
        <authorList>
            <consortium name="Lawrence Berkeley National Laboratory"/>
            <person name="Nybo J.L."/>
            <person name="Vesth T.C."/>
            <person name="Theobald S."/>
            <person name="Frisvad J.C."/>
            <person name="Larsen T.O."/>
            <person name="Kjaerboelling I."/>
            <person name="Rothschild-Mancinelli K."/>
            <person name="Lyhne E.K."/>
            <person name="Kogle M.E."/>
            <person name="Barry K."/>
            <person name="Clum A."/>
            <person name="Na H."/>
            <person name="Ledsgaard L."/>
            <person name="Lin J."/>
            <person name="Lipzen A."/>
            <person name="Kuo A."/>
            <person name="Riley R."/>
            <person name="Mondo S."/>
            <person name="Labutti K."/>
            <person name="Haridas S."/>
            <person name="Pangalinan J."/>
            <person name="Salamov A.A."/>
            <person name="Simmons B.A."/>
            <person name="Magnuson J.K."/>
            <person name="Chen J."/>
            <person name="Drula E."/>
            <person name="Henrissat B."/>
            <person name="Wiebenga A."/>
            <person name="Lubbers R.J."/>
            <person name="Gomes A.C."/>
            <person name="Makela M.R."/>
            <person name="Stajich J."/>
            <person name="Grigoriev I.V."/>
            <person name="Mortensen U.H."/>
            <person name="De Vries R.P."/>
            <person name="Baker S.E."/>
            <person name="Andersen M.R."/>
        </authorList>
    </citation>
    <scope>NUCLEOTIDE SEQUENCE [LARGE SCALE GENOMIC DNA]</scope>
    <source>
        <strain evidence="5 6">CBS 588.65</strain>
    </source>
</reference>
<evidence type="ECO:0000313" key="6">
    <source>
        <dbReference type="Proteomes" id="UP001610334"/>
    </source>
</evidence>
<dbReference type="PANTHER" id="PTHR11360">
    <property type="entry name" value="MONOCARBOXYLATE TRANSPORTER"/>
    <property type="match status" value="1"/>
</dbReference>